<dbReference type="Gene3D" id="1.10.3720.10">
    <property type="entry name" value="MetI-like"/>
    <property type="match status" value="1"/>
</dbReference>
<keyword evidence="5 7" id="KW-1133">Transmembrane helix</keyword>
<evidence type="ECO:0000313" key="9">
    <source>
        <dbReference type="EMBL" id="QFJ53716.1"/>
    </source>
</evidence>
<feature type="transmembrane region" description="Helical" evidence="7">
    <location>
        <begin position="70"/>
        <end position="92"/>
    </location>
</feature>
<comment type="subcellular location">
    <subcellularLocation>
        <location evidence="1 7">Cell membrane</location>
        <topology evidence="1 7">Multi-pass membrane protein</topology>
    </subcellularLocation>
</comment>
<protein>
    <submittedName>
        <fullName evidence="9">Sugar ABC transporter permease</fullName>
    </submittedName>
</protein>
<dbReference type="SUPFAM" id="SSF161098">
    <property type="entry name" value="MetI-like"/>
    <property type="match status" value="1"/>
</dbReference>
<dbReference type="EMBL" id="CP043028">
    <property type="protein sequence ID" value="QFJ53716.1"/>
    <property type="molecule type" value="Genomic_DNA"/>
</dbReference>
<dbReference type="InterPro" id="IPR000515">
    <property type="entry name" value="MetI-like"/>
</dbReference>
<evidence type="ECO:0000256" key="6">
    <source>
        <dbReference type="ARBA" id="ARBA00023136"/>
    </source>
</evidence>
<evidence type="ECO:0000256" key="4">
    <source>
        <dbReference type="ARBA" id="ARBA00022692"/>
    </source>
</evidence>
<dbReference type="KEGG" id="pxv:FXF36_01945"/>
<dbReference type="PROSITE" id="PS50928">
    <property type="entry name" value="ABC_TM1"/>
    <property type="match status" value="1"/>
</dbReference>
<dbReference type="GO" id="GO:0055085">
    <property type="term" value="P:transmembrane transport"/>
    <property type="evidence" value="ECO:0007669"/>
    <property type="project" value="InterPro"/>
</dbReference>
<dbReference type="InterPro" id="IPR035906">
    <property type="entry name" value="MetI-like_sf"/>
</dbReference>
<reference evidence="10" key="1">
    <citation type="submission" date="2019-08" db="EMBL/GenBank/DDBJ databases">
        <title>Complete Genome Sequence of the Polysaccharide-Degrading Rumen Bacterium Pseudobutyrivibrio xylanivorans MA3014.</title>
        <authorList>
            <person name="Palevich N."/>
            <person name="Maclean P.H."/>
            <person name="Kelly W.J."/>
            <person name="Leahy S.C."/>
            <person name="Rakonjac J."/>
            <person name="Attwood G.T."/>
        </authorList>
    </citation>
    <scope>NUCLEOTIDE SEQUENCE [LARGE SCALE GENOMIC DNA]</scope>
    <source>
        <strain evidence="10">MA3014</strain>
    </source>
</reference>
<keyword evidence="4 7" id="KW-0812">Transmembrane</keyword>
<keyword evidence="2 7" id="KW-0813">Transport</keyword>
<dbReference type="RefSeq" id="WP_151622213.1">
    <property type="nucleotide sequence ID" value="NZ_CP043028.1"/>
</dbReference>
<dbReference type="PANTHER" id="PTHR30193:SF37">
    <property type="entry name" value="INNER MEMBRANE ABC TRANSPORTER PERMEASE PROTEIN YCJO"/>
    <property type="match status" value="1"/>
</dbReference>
<dbReference type="Pfam" id="PF00528">
    <property type="entry name" value="BPD_transp_1"/>
    <property type="match status" value="1"/>
</dbReference>
<comment type="similarity">
    <text evidence="7">Belongs to the binding-protein-dependent transport system permease family.</text>
</comment>
<feature type="transmembrane region" description="Helical" evidence="7">
    <location>
        <begin position="104"/>
        <end position="124"/>
    </location>
</feature>
<feature type="transmembrane region" description="Helical" evidence="7">
    <location>
        <begin position="205"/>
        <end position="225"/>
    </location>
</feature>
<dbReference type="GO" id="GO:0005886">
    <property type="term" value="C:plasma membrane"/>
    <property type="evidence" value="ECO:0007669"/>
    <property type="project" value="UniProtKB-SubCell"/>
</dbReference>
<evidence type="ECO:0000313" key="10">
    <source>
        <dbReference type="Proteomes" id="UP000327030"/>
    </source>
</evidence>
<accession>A0A5P6VM31</accession>
<dbReference type="PANTHER" id="PTHR30193">
    <property type="entry name" value="ABC TRANSPORTER PERMEASE PROTEIN"/>
    <property type="match status" value="1"/>
</dbReference>
<evidence type="ECO:0000256" key="3">
    <source>
        <dbReference type="ARBA" id="ARBA00022475"/>
    </source>
</evidence>
<dbReference type="CDD" id="cd06261">
    <property type="entry name" value="TM_PBP2"/>
    <property type="match status" value="1"/>
</dbReference>
<evidence type="ECO:0000256" key="5">
    <source>
        <dbReference type="ARBA" id="ARBA00022989"/>
    </source>
</evidence>
<dbReference type="Proteomes" id="UP000327030">
    <property type="component" value="Chromosome 1"/>
</dbReference>
<evidence type="ECO:0000259" key="8">
    <source>
        <dbReference type="PROSITE" id="PS50928"/>
    </source>
</evidence>
<evidence type="ECO:0000256" key="1">
    <source>
        <dbReference type="ARBA" id="ARBA00004651"/>
    </source>
</evidence>
<evidence type="ECO:0000256" key="7">
    <source>
        <dbReference type="RuleBase" id="RU363032"/>
    </source>
</evidence>
<organism evidence="9 10">
    <name type="scientific">Pseudobutyrivibrio xylanivorans</name>
    <dbReference type="NCBI Taxonomy" id="185007"/>
    <lineage>
        <taxon>Bacteria</taxon>
        <taxon>Bacillati</taxon>
        <taxon>Bacillota</taxon>
        <taxon>Clostridia</taxon>
        <taxon>Lachnospirales</taxon>
        <taxon>Lachnospiraceae</taxon>
        <taxon>Pseudobutyrivibrio</taxon>
    </lineage>
</organism>
<sequence>MKRNQKLAYLFIAPSSLILIIFVFVPLFEAFFISLTNMDIYMNGYNFIGVDNYLRILEDSRVWNATRNTIVYTIIEVPLQIALSLFILLLMLGNNKFHKFLRTVFYIPYVCSMTAISVMWSMILNKNSGMVAFMLSKIGIEIPNLLGTPGYAMGTVIAVSVWKSFGYTLTLLSAAALGVSQSLYEAAEIDGASWIKKFIYVTIPGIRETIAFCLVTTLITALQVFDQIYVLTQGGPLYSTETLVGYIYDRGFKTAPFDVGYATSVAVYLFFLIAIITFVLRRYATRREEE</sequence>
<name>A0A5P6VM31_PSEXY</name>
<gene>
    <name evidence="9" type="ORF">FXF36_01945</name>
</gene>
<feature type="transmembrane region" description="Helical" evidence="7">
    <location>
        <begin position="259"/>
        <end position="280"/>
    </location>
</feature>
<dbReference type="InterPro" id="IPR051393">
    <property type="entry name" value="ABC_transporter_permease"/>
</dbReference>
<keyword evidence="6 7" id="KW-0472">Membrane</keyword>
<feature type="domain" description="ABC transmembrane type-1" evidence="8">
    <location>
        <begin position="66"/>
        <end position="280"/>
    </location>
</feature>
<dbReference type="AlphaFoldDB" id="A0A5P6VM31"/>
<dbReference type="OrthoDB" id="9779462at2"/>
<feature type="transmembrane region" description="Helical" evidence="7">
    <location>
        <begin position="7"/>
        <end position="33"/>
    </location>
</feature>
<keyword evidence="3" id="KW-1003">Cell membrane</keyword>
<proteinExistence type="inferred from homology"/>
<evidence type="ECO:0000256" key="2">
    <source>
        <dbReference type="ARBA" id="ARBA00022448"/>
    </source>
</evidence>